<evidence type="ECO:0008006" key="3">
    <source>
        <dbReference type="Google" id="ProtNLM"/>
    </source>
</evidence>
<protein>
    <recommendedName>
        <fullName evidence="3">DNA-binding protein</fullName>
    </recommendedName>
</protein>
<dbReference type="Proteomes" id="UP001628193">
    <property type="component" value="Unassembled WGS sequence"/>
</dbReference>
<comment type="caution">
    <text evidence="1">The sequence shown here is derived from an EMBL/GenBank/DDBJ whole genome shotgun (WGS) entry which is preliminary data.</text>
</comment>
<organism evidence="1 2">
    <name type="scientific">Candidatus Magnetaquiglobus chichijimensis</name>
    <dbReference type="NCBI Taxonomy" id="3141448"/>
    <lineage>
        <taxon>Bacteria</taxon>
        <taxon>Pseudomonadati</taxon>
        <taxon>Pseudomonadota</taxon>
        <taxon>Magnetococcia</taxon>
        <taxon>Magnetococcales</taxon>
        <taxon>Candidatus Magnetaquicoccaceae</taxon>
        <taxon>Candidatus Magnetaquiglobus</taxon>
    </lineage>
</organism>
<keyword evidence="2" id="KW-1185">Reference proteome</keyword>
<sequence>MKTEKTRIELLREFEDAPVSALFDQTAIAAVLGCSDKKLERDRWIGGGIPYRKIGNLVRYSKGDVLAAIDRCPLVNSTAACC</sequence>
<evidence type="ECO:0000313" key="1">
    <source>
        <dbReference type="EMBL" id="GAB0058089.1"/>
    </source>
</evidence>
<dbReference type="EMBL" id="BAAFGK010000004">
    <property type="protein sequence ID" value="GAB0058089.1"/>
    <property type="molecule type" value="Genomic_DNA"/>
</dbReference>
<proteinExistence type="predicted"/>
<name>A0ABQ0CB38_9PROT</name>
<evidence type="ECO:0000313" key="2">
    <source>
        <dbReference type="Proteomes" id="UP001628193"/>
    </source>
</evidence>
<accession>A0ABQ0CB38</accession>
<dbReference type="RefSeq" id="WP_420905769.1">
    <property type="nucleotide sequence ID" value="NZ_BAAFGK010000004.1"/>
</dbReference>
<reference evidence="1 2" key="1">
    <citation type="submission" date="2024-09" db="EMBL/GenBank/DDBJ databases">
        <title>Draft genome sequence of Candidatus Magnetaquicoccaceae bacterium FCR-1.</title>
        <authorList>
            <person name="Shimoshige H."/>
            <person name="Shimamura S."/>
            <person name="Taoka A."/>
            <person name="Kobayashi H."/>
            <person name="Maekawa T."/>
        </authorList>
    </citation>
    <scope>NUCLEOTIDE SEQUENCE [LARGE SCALE GENOMIC DNA]</scope>
    <source>
        <strain evidence="1 2">FCR-1</strain>
    </source>
</reference>
<gene>
    <name evidence="1" type="ORF">SIID45300_02431</name>
</gene>